<dbReference type="EMBL" id="CAMXCT030000946">
    <property type="protein sequence ID" value="CAL4772329.1"/>
    <property type="molecule type" value="Genomic_DNA"/>
</dbReference>
<accession>A0A9P1C5G7</accession>
<dbReference type="EMBL" id="CAMXCT010000946">
    <property type="protein sequence ID" value="CAI3985017.1"/>
    <property type="molecule type" value="Genomic_DNA"/>
</dbReference>
<reference evidence="3 4" key="2">
    <citation type="submission" date="2024-05" db="EMBL/GenBank/DDBJ databases">
        <authorList>
            <person name="Chen Y."/>
            <person name="Shah S."/>
            <person name="Dougan E. K."/>
            <person name="Thang M."/>
            <person name="Chan C."/>
        </authorList>
    </citation>
    <scope>NUCLEOTIDE SEQUENCE [LARGE SCALE GENOMIC DNA]</scope>
</reference>
<sequence>LGKHQPASSTGLPNAMATALERIKRYQDSLEDKRDLFKLRLALEQECSLATRCFHLAEPEQFLWRSSQSVWAGVVDWADLTEAVWPPSIKLLLLSFTLHLSALYLGSAPHLCSEPECYGNLIQMKTVLLLPPQALSKRRCTVQDAAEPGFLAEPSGGAQREARISAADSGMKPAIEEIDRLEAGQARSLEDLGHIPFLSSGLVLKLMTHDTSRWKPAPLRLRLAAALCGNTSWTVQHLFACTWRQQSAKGPKKRSELLESSLSWRALSHGIGRLLLLSFTLRLSALYLGSAPHLCSEPECYGNLIQMKTVLLLPPQALSKRRCTVQDAAELGFLAEPSGGAQREARISAADSGMKPAIEEIDRLEAGQARSLEDLGHIPFLSSGLVLKLMTHDTSRWKPAPLRLRLAAALCGSTVSRILDSAAPLRLHLAEAECKGTEEEVRAVGKQLKLASLVARDWEAAMAASLTSSRFVVLVEVVGAVALDTSSKACADLQYAAADSALYTQHSCQASVAEFHPVLLLPPQALSKRRCTVQDAAEPGFLAEPSGGAQREARISAADSGMKPAIEEIDRLEAGQARSLEDLGHIPFLSSGLVLKLMTHDTSRWKPTPLRLRLAAAQCEEEQKKGAAKAEVQAARQRSELPERSLSWRMKPAIEEIDRLEAGQARSLEDLGHIPFLSSGLVLKLMTHDTSRWKPAPLRLRLVAALCGSTVSRILDSAAPLRLHLAAAECKGTEEEVRAVGKQLKLASLVARDWEAAMAASLTSSRFVVLVEVVGAVALDTSSKACADLQYAAADSALYTQHSCQASVAEFHPVLLLPPQALSKRRCTVQDAAEPGFLAEPSGGAQREARISAADSGMKPAIEEIDRLEAAAPLRLRLAAAQCEEEQKKGAAKAEVQAARQRSELPERSLSWRALSHGIGRLLLLSFTLRLSALYPGSAPYLCSEPECYGNLIQMKPCPVSRILDSAAPLRLRLHVAEEEVLAAGKALRRASLVTRDAEGDDAQSIPEAGDFVVPLLPFTLPRYESDRSLVGWRWTANNADSEAEAKDIVSQAATPLPALAADELRPPEGCQGWSENWNPGGNGSAPAIPAAASSLALPRMEPAIKEMDRLEAKALEKESFTGFRCCVSPCASAPCTSAAPRTFVRRCRNAAEPGFLAEPSGGAQQEAWISAADSGMKPAIEEIDRLEAGANNADSQADAKDGTSDQRDGSPGSQGIRKRIVYRLPLLCFTLRLRALYLGSAPRCRNAAEPGFLAEPSGGAQREARISAADSGMKPAIEEIDRLEAGVPLLPFTLPRYESDRSLANNADSEAEAK</sequence>
<feature type="non-terminal residue" evidence="2">
    <location>
        <position position="1"/>
    </location>
</feature>
<protein>
    <submittedName>
        <fullName evidence="2">Uncharacterized protein</fullName>
    </submittedName>
</protein>
<evidence type="ECO:0000313" key="2">
    <source>
        <dbReference type="EMBL" id="CAI3985017.1"/>
    </source>
</evidence>
<evidence type="ECO:0000313" key="4">
    <source>
        <dbReference type="Proteomes" id="UP001152797"/>
    </source>
</evidence>
<reference evidence="2" key="1">
    <citation type="submission" date="2022-10" db="EMBL/GenBank/DDBJ databases">
        <authorList>
            <person name="Chen Y."/>
            <person name="Dougan E. K."/>
            <person name="Chan C."/>
            <person name="Rhodes N."/>
            <person name="Thang M."/>
        </authorList>
    </citation>
    <scope>NUCLEOTIDE SEQUENCE</scope>
</reference>
<evidence type="ECO:0000256" key="1">
    <source>
        <dbReference type="SAM" id="MobiDB-lite"/>
    </source>
</evidence>
<feature type="compositionally biased region" description="Basic and acidic residues" evidence="1">
    <location>
        <begin position="1198"/>
        <end position="1209"/>
    </location>
</feature>
<gene>
    <name evidence="2" type="ORF">C1SCF055_LOCUS12506</name>
</gene>
<dbReference type="Proteomes" id="UP001152797">
    <property type="component" value="Unassembled WGS sequence"/>
</dbReference>
<proteinExistence type="predicted"/>
<keyword evidence="4" id="KW-1185">Reference proteome</keyword>
<organism evidence="2">
    <name type="scientific">Cladocopium goreaui</name>
    <dbReference type="NCBI Taxonomy" id="2562237"/>
    <lineage>
        <taxon>Eukaryota</taxon>
        <taxon>Sar</taxon>
        <taxon>Alveolata</taxon>
        <taxon>Dinophyceae</taxon>
        <taxon>Suessiales</taxon>
        <taxon>Symbiodiniaceae</taxon>
        <taxon>Cladocopium</taxon>
    </lineage>
</organism>
<comment type="caution">
    <text evidence="2">The sequence shown here is derived from an EMBL/GenBank/DDBJ whole genome shotgun (WGS) entry which is preliminary data.</text>
</comment>
<name>A0A9P1C5G7_9DINO</name>
<evidence type="ECO:0000313" key="3">
    <source>
        <dbReference type="EMBL" id="CAL4772329.1"/>
    </source>
</evidence>
<feature type="non-terminal residue" evidence="2">
    <location>
        <position position="1315"/>
    </location>
</feature>
<dbReference type="EMBL" id="CAMXCT020000946">
    <property type="protein sequence ID" value="CAL1138392.1"/>
    <property type="molecule type" value="Genomic_DNA"/>
</dbReference>
<feature type="region of interest" description="Disordered" evidence="1">
    <location>
        <begin position="1191"/>
        <end position="1215"/>
    </location>
</feature>